<evidence type="ECO:0000313" key="5">
    <source>
        <dbReference type="Proteomes" id="UP000094020"/>
    </source>
</evidence>
<feature type="compositionally biased region" description="Basic and acidic residues" evidence="2">
    <location>
        <begin position="526"/>
        <end position="542"/>
    </location>
</feature>
<keyword evidence="1" id="KW-0053">Apoptosis</keyword>
<feature type="region of interest" description="Disordered" evidence="2">
    <location>
        <begin position="434"/>
        <end position="678"/>
    </location>
</feature>
<feature type="compositionally biased region" description="Basic and acidic residues" evidence="2">
    <location>
        <begin position="578"/>
        <end position="593"/>
    </location>
</feature>
<feature type="region of interest" description="Disordered" evidence="2">
    <location>
        <begin position="711"/>
        <end position="781"/>
    </location>
</feature>
<organism evidence="3">
    <name type="scientific">Kwoniella pini CBS 10737</name>
    <dbReference type="NCBI Taxonomy" id="1296096"/>
    <lineage>
        <taxon>Eukaryota</taxon>
        <taxon>Fungi</taxon>
        <taxon>Dikarya</taxon>
        <taxon>Basidiomycota</taxon>
        <taxon>Agaricomycotina</taxon>
        <taxon>Tremellomycetes</taxon>
        <taxon>Tremellales</taxon>
        <taxon>Cryptococcaceae</taxon>
        <taxon>Kwoniella</taxon>
    </lineage>
</organism>
<feature type="compositionally biased region" description="Low complexity" evidence="2">
    <location>
        <begin position="434"/>
        <end position="450"/>
    </location>
</feature>
<reference evidence="3" key="3">
    <citation type="submission" date="2016-07" db="EMBL/GenBank/DDBJ databases">
        <title>Evolution of pathogenesis and genome organization in the Tremellales.</title>
        <authorList>
            <person name="Cuomo C."/>
            <person name="Litvintseva A."/>
            <person name="Heitman J."/>
            <person name="Chen Y."/>
            <person name="Sun S."/>
            <person name="Springer D."/>
            <person name="Dromer F."/>
            <person name="Young S."/>
            <person name="Zeng Q."/>
            <person name="Chapman S."/>
            <person name="Gujja S."/>
            <person name="Saif S."/>
            <person name="Birren B."/>
        </authorList>
    </citation>
    <scope>NUCLEOTIDE SEQUENCE</scope>
    <source>
        <strain evidence="3">CBS 10737</strain>
    </source>
</reference>
<dbReference type="InterPro" id="IPR008383">
    <property type="entry name" value="API5"/>
</dbReference>
<dbReference type="PANTHER" id="PTHR12758">
    <property type="entry name" value="APOPTOSIS INHIBITOR 5-RELATED"/>
    <property type="match status" value="1"/>
</dbReference>
<feature type="region of interest" description="Disordered" evidence="2">
    <location>
        <begin position="802"/>
        <end position="866"/>
    </location>
</feature>
<feature type="compositionally biased region" description="Low complexity" evidence="2">
    <location>
        <begin position="955"/>
        <end position="974"/>
    </location>
</feature>
<name>A0A1B9I4S4_9TREE</name>
<evidence type="ECO:0000313" key="3">
    <source>
        <dbReference type="EMBL" id="OCF50528.1"/>
    </source>
</evidence>
<protein>
    <submittedName>
        <fullName evidence="3">Uncharacterized protein</fullName>
    </submittedName>
</protein>
<dbReference type="KEGG" id="kpin:30172222"/>
<dbReference type="GO" id="GO:0006915">
    <property type="term" value="P:apoptotic process"/>
    <property type="evidence" value="ECO:0007669"/>
    <property type="project" value="UniProtKB-KW"/>
</dbReference>
<dbReference type="GeneID" id="30172222"/>
<dbReference type="Proteomes" id="UP000094020">
    <property type="component" value="Chromosome 7"/>
</dbReference>
<dbReference type="PANTHER" id="PTHR12758:SF19">
    <property type="entry name" value="APOPTOSIS INHIBITOR 5"/>
    <property type="match status" value="1"/>
</dbReference>
<feature type="compositionally biased region" description="Basic and acidic residues" evidence="2">
    <location>
        <begin position="550"/>
        <end position="563"/>
    </location>
</feature>
<gene>
    <name evidence="3" type="ORF">I206_03853</name>
    <name evidence="4" type="ORF">I206_105238</name>
</gene>
<reference evidence="3" key="1">
    <citation type="submission" date="2013-07" db="EMBL/GenBank/DDBJ databases">
        <title>The Genome Sequence of Cryptococcus pinus CBS10737.</title>
        <authorList>
            <consortium name="The Broad Institute Genome Sequencing Platform"/>
            <person name="Cuomo C."/>
            <person name="Litvintseva A."/>
            <person name="Chen Y."/>
            <person name="Heitman J."/>
            <person name="Sun S."/>
            <person name="Springer D."/>
            <person name="Dromer F."/>
            <person name="Young S.K."/>
            <person name="Zeng Q."/>
            <person name="Gargeya S."/>
            <person name="Fitzgerald M."/>
            <person name="Abouelleil A."/>
            <person name="Alvarado L."/>
            <person name="Berlin A.M."/>
            <person name="Chapman S.B."/>
            <person name="Dewar J."/>
            <person name="Goldberg J."/>
            <person name="Griggs A."/>
            <person name="Gujja S."/>
            <person name="Hansen M."/>
            <person name="Howarth C."/>
            <person name="Imamovic A."/>
            <person name="Larimer J."/>
            <person name="McCowan C."/>
            <person name="Murphy C."/>
            <person name="Pearson M."/>
            <person name="Priest M."/>
            <person name="Roberts A."/>
            <person name="Saif S."/>
            <person name="Shea T."/>
            <person name="Sykes S."/>
            <person name="Wortman J."/>
            <person name="Nusbaum C."/>
            <person name="Birren B."/>
        </authorList>
    </citation>
    <scope>NUCLEOTIDE SEQUENCE [LARGE SCALE GENOMIC DNA]</scope>
    <source>
        <strain evidence="3">CBS 10737</strain>
    </source>
</reference>
<dbReference type="GO" id="GO:0005634">
    <property type="term" value="C:nucleus"/>
    <property type="evidence" value="ECO:0007669"/>
    <property type="project" value="TreeGrafter"/>
</dbReference>
<dbReference type="AlphaFoldDB" id="A0A1B9I4S4"/>
<reference evidence="4" key="2">
    <citation type="submission" date="2013-07" db="EMBL/GenBank/DDBJ databases">
        <authorList>
            <consortium name="The Broad Institute Genome Sequencing Platform"/>
            <person name="Cuomo C."/>
            <person name="Litvintseva A."/>
            <person name="Chen Y."/>
            <person name="Heitman J."/>
            <person name="Sun S."/>
            <person name="Springer D."/>
            <person name="Dromer F."/>
            <person name="Young S.K."/>
            <person name="Zeng Q."/>
            <person name="Gargeya S."/>
            <person name="Fitzgerald M."/>
            <person name="Abouelleil A."/>
            <person name="Alvarado L."/>
            <person name="Berlin A.M."/>
            <person name="Chapman S.B."/>
            <person name="Dewar J."/>
            <person name="Goldberg J."/>
            <person name="Griggs A."/>
            <person name="Gujja S."/>
            <person name="Hansen M."/>
            <person name="Howarth C."/>
            <person name="Imamovic A."/>
            <person name="Larimer J."/>
            <person name="McCowan C."/>
            <person name="Murphy C."/>
            <person name="Pearson M."/>
            <person name="Priest M."/>
            <person name="Roberts A."/>
            <person name="Saif S."/>
            <person name="Shea T."/>
            <person name="Sykes S."/>
            <person name="Wortman J."/>
            <person name="Nusbaum C."/>
            <person name="Birren B."/>
        </authorList>
    </citation>
    <scope>NUCLEOTIDE SEQUENCE</scope>
    <source>
        <strain evidence="4">CBS 10737</strain>
    </source>
</reference>
<dbReference type="OrthoDB" id="19224at2759"/>
<dbReference type="RefSeq" id="XP_019011747.1">
    <property type="nucleotide sequence ID" value="XM_019155593.1"/>
</dbReference>
<evidence type="ECO:0000256" key="1">
    <source>
        <dbReference type="ARBA" id="ARBA00022703"/>
    </source>
</evidence>
<dbReference type="EMBL" id="CP144525">
    <property type="protein sequence ID" value="WWC71285.1"/>
    <property type="molecule type" value="Genomic_DNA"/>
</dbReference>
<dbReference type="STRING" id="1296096.A0A1B9I4S4"/>
<dbReference type="EMBL" id="KI894010">
    <property type="protein sequence ID" value="OCF50528.1"/>
    <property type="molecule type" value="Genomic_DNA"/>
</dbReference>
<feature type="region of interest" description="Disordered" evidence="2">
    <location>
        <begin position="955"/>
        <end position="982"/>
    </location>
</feature>
<dbReference type="GO" id="GO:0003723">
    <property type="term" value="F:RNA binding"/>
    <property type="evidence" value="ECO:0007669"/>
    <property type="project" value="TreeGrafter"/>
</dbReference>
<feature type="compositionally biased region" description="Polar residues" evidence="2">
    <location>
        <begin position="823"/>
        <end position="866"/>
    </location>
</feature>
<evidence type="ECO:0000313" key="4">
    <source>
        <dbReference type="EMBL" id="WWC71285.1"/>
    </source>
</evidence>
<sequence length="982" mass="109086">MSSSSAKEAMEQVKSLMSQAIGPRAQVSDKRKFQEHLITLPSYTEYENKALFGTLVPKFFGEFEDLQDSAIDVLLDLCEDEDEKVRIIGIKGLGPTGRADPRWVRGNTGVLLQLLACQPRELKYVKDSLHMLLTVSPPEVFSVMIDDCKNSEEDTGASRKNILEYLQTDAAEQRKDILESGKNPETEQVFRDGLFELLKKASEDEGRMILGMLEPIPTVSGKNATDETKTKYLKALINSLPPKSPTNKVKELLISFKRYIEKAAPVDSRLAFLLLAKHGEMVIKQGLGENDFSLRWIFHRLKDWTGQAIDKWSETGNDGDLDEDTLASALVKALLPTFLDGCKTVTRRGNLSSMTNILEPVLYAIYSFTTLHDRRFQLVHRIDREDLLNLSKEGRVIARRIPKSSVDGGKWANIVDMAEVLADDRSKILKIVPSWESSSSRSQPSLTGPSTQNRPTPAMRPKNDVSQKIATPPIAPRGPRSIDAPAGPRNGDAGPGPSSSYNARRTPAGPPGTRYTIPPVQSSNRYRFDNEVRRDRSPDRRPLSPNRRPRSPERRPRSPDRNLRSPMRRPHSPASKPRSQERSSHDNNRESTSHRIRPMTPPLHEIETSLSFSSSHNRPPKTPGVTFTLSKADSKVIPEPSGSTLLPKTENGSSLSIRNLGRSQESTSRAQNINNPVTTSQSEKLIHTLQSENQQNSTSSSRVSLADRLGGSTSALPAKRPREVEDHQPVNSQDHKEDKDKPSLLSRLGSRDADIPPIKRVKEDMKAIPAGPRTEDPSVEKGRVSLFDRINGKSNLQVEEIHERKTVSSLPSKPLTTVDHAIPSSTRELNILNRSNTSSPQPTSQDRGISILSRSTKPPPSTVTESKNISILNKASSLKLLPSNEKDEKVEEVIVRKGRGFREKSPEHKDLIISDMNNNNNNNQNELVNRLTNGLGQSQGNGGFGFGIRGIRGRGSSNNNNNNNHSNFGSNRGGYSYNHNRN</sequence>
<evidence type="ECO:0000256" key="2">
    <source>
        <dbReference type="SAM" id="MobiDB-lite"/>
    </source>
</evidence>
<feature type="compositionally biased region" description="Basic and acidic residues" evidence="2">
    <location>
        <begin position="720"/>
        <end position="742"/>
    </location>
</feature>
<accession>A0A1B9I4S4</accession>
<keyword evidence="5" id="KW-1185">Reference proteome</keyword>
<dbReference type="Pfam" id="PF05918">
    <property type="entry name" value="API5"/>
    <property type="match status" value="1"/>
</dbReference>
<reference evidence="4" key="4">
    <citation type="submission" date="2024-02" db="EMBL/GenBank/DDBJ databases">
        <title>Comparative genomics of Cryptococcus and Kwoniella reveals pathogenesis evolution and contrasting modes of karyotype evolution via chromosome fusion or intercentromeric recombination.</title>
        <authorList>
            <person name="Coelho M.A."/>
            <person name="David-Palma M."/>
            <person name="Shea T."/>
            <person name="Bowers K."/>
            <person name="McGinley-Smith S."/>
            <person name="Mohammad A.W."/>
            <person name="Gnirke A."/>
            <person name="Yurkov A.M."/>
            <person name="Nowrousian M."/>
            <person name="Sun S."/>
            <person name="Cuomo C.A."/>
            <person name="Heitman J."/>
        </authorList>
    </citation>
    <scope>NUCLEOTIDE SEQUENCE</scope>
    <source>
        <strain evidence="4">CBS 10737</strain>
    </source>
</reference>
<dbReference type="GO" id="GO:0043066">
    <property type="term" value="P:negative regulation of apoptotic process"/>
    <property type="evidence" value="ECO:0007669"/>
    <property type="project" value="TreeGrafter"/>
</dbReference>
<feature type="compositionally biased region" description="Polar residues" evidence="2">
    <location>
        <begin position="608"/>
        <end position="617"/>
    </location>
</feature>
<proteinExistence type="predicted"/>
<feature type="compositionally biased region" description="Polar residues" evidence="2">
    <location>
        <begin position="641"/>
        <end position="678"/>
    </location>
</feature>